<reference evidence="1 2" key="1">
    <citation type="journal article" date="2017" name="PLoS Biol.">
        <title>The sea cucumber genome provides insights into morphological evolution and visceral regeneration.</title>
        <authorList>
            <person name="Zhang X."/>
            <person name="Sun L."/>
            <person name="Yuan J."/>
            <person name="Sun Y."/>
            <person name="Gao Y."/>
            <person name="Zhang L."/>
            <person name="Li S."/>
            <person name="Dai H."/>
            <person name="Hamel J.F."/>
            <person name="Liu C."/>
            <person name="Yu Y."/>
            <person name="Liu S."/>
            <person name="Lin W."/>
            <person name="Guo K."/>
            <person name="Jin S."/>
            <person name="Xu P."/>
            <person name="Storey K.B."/>
            <person name="Huan P."/>
            <person name="Zhang T."/>
            <person name="Zhou Y."/>
            <person name="Zhang J."/>
            <person name="Lin C."/>
            <person name="Li X."/>
            <person name="Xing L."/>
            <person name="Huo D."/>
            <person name="Sun M."/>
            <person name="Wang L."/>
            <person name="Mercier A."/>
            <person name="Li F."/>
            <person name="Yang H."/>
            <person name="Xiang J."/>
        </authorList>
    </citation>
    <scope>NUCLEOTIDE SEQUENCE [LARGE SCALE GENOMIC DNA]</scope>
    <source>
        <strain evidence="1">Shaxun</strain>
        <tissue evidence="1">Muscle</tissue>
    </source>
</reference>
<keyword evidence="2" id="KW-1185">Reference proteome</keyword>
<organism evidence="1 2">
    <name type="scientific">Stichopus japonicus</name>
    <name type="common">Sea cucumber</name>
    <dbReference type="NCBI Taxonomy" id="307972"/>
    <lineage>
        <taxon>Eukaryota</taxon>
        <taxon>Metazoa</taxon>
        <taxon>Echinodermata</taxon>
        <taxon>Eleutherozoa</taxon>
        <taxon>Echinozoa</taxon>
        <taxon>Holothuroidea</taxon>
        <taxon>Aspidochirotacea</taxon>
        <taxon>Aspidochirotida</taxon>
        <taxon>Stichopodidae</taxon>
        <taxon>Apostichopus</taxon>
    </lineage>
</organism>
<dbReference type="PANTHER" id="PTHR46704">
    <property type="entry name" value="CXC DOMAIN-CONTAINING PROTEIN-RELATED"/>
    <property type="match status" value="1"/>
</dbReference>
<accession>A0A2G8K761</accession>
<gene>
    <name evidence="1" type="ORF">BSL78_19343</name>
</gene>
<dbReference type="OrthoDB" id="6430887at2759"/>
<dbReference type="PANTHER" id="PTHR46704:SF9">
    <property type="entry name" value="BHLH DOMAIN-CONTAINING PROTEIN"/>
    <property type="match status" value="1"/>
</dbReference>
<protein>
    <submittedName>
        <fullName evidence="1">Uncharacterized protein</fullName>
    </submittedName>
</protein>
<evidence type="ECO:0000313" key="1">
    <source>
        <dbReference type="EMBL" id="PIK43779.1"/>
    </source>
</evidence>
<proteinExistence type="predicted"/>
<dbReference type="EMBL" id="MRZV01000825">
    <property type="protein sequence ID" value="PIK43779.1"/>
    <property type="molecule type" value="Genomic_DNA"/>
</dbReference>
<dbReference type="AlphaFoldDB" id="A0A2G8K761"/>
<comment type="caution">
    <text evidence="1">The sequence shown here is derived from an EMBL/GenBank/DDBJ whole genome shotgun (WGS) entry which is preliminary data.</text>
</comment>
<dbReference type="Proteomes" id="UP000230750">
    <property type="component" value="Unassembled WGS sequence"/>
</dbReference>
<name>A0A2G8K761_STIJA</name>
<dbReference type="STRING" id="307972.A0A2G8K761"/>
<evidence type="ECO:0000313" key="2">
    <source>
        <dbReference type="Proteomes" id="UP000230750"/>
    </source>
</evidence>
<sequence>MPAVDVQSDLINAKQKGEDALQKFVQERLTTDTTDFFAPIKQQKLKTFSDIKKIVTVSASKGKTIIVQEDRNLFCKIFTVNDQLRRKIDLKDMFQYSLGTYPYALATVHGCLVKTNKSKLMECMERGHDPIDLESIKDKESVWIYDAMAILQQLGNSSSAERTKRATCGEVRVKITGPTQRKTLQWKKFLSNGSNKTALVEFLYREWSKPEYAGKLKGIELVVTHGTKCHSIKSTDGINLTVNDVQELSSTHEEADTRLLLHAAHAAQTVPVVVIRSPDTDVAVLAVTFKKQISADVYFDTGVKNRRRLVNINQLSDQLGEKKSSALLGLHAFTGCDAVSAFTGKGKVKGYDLLLKDEQVEQLMCELGTSSLVSPELMTACEMFVCKLYGSQI</sequence>